<feature type="compositionally biased region" description="Polar residues" evidence="1">
    <location>
        <begin position="345"/>
        <end position="359"/>
    </location>
</feature>
<dbReference type="EMBL" id="KN880540">
    <property type="protein sequence ID" value="KIY66898.1"/>
    <property type="molecule type" value="Genomic_DNA"/>
</dbReference>
<accession>A0A0D7B8L2</accession>
<dbReference type="OrthoDB" id="566238at2759"/>
<evidence type="ECO:0000256" key="1">
    <source>
        <dbReference type="SAM" id="MobiDB-lite"/>
    </source>
</evidence>
<sequence>MASSHTDKRSSKRSVSDSHKSHHSSHSRSTSLASVAPYDPRANLPTLADVRLEAAKEMTMRAINNAEMVDGVRINVIVTSAKKEDIPFLIDVGGTIQQKLATALHLFAVATTGKPLRGDSNYIMFCASKPDYVVRADILLRSKFMDRCRVLSLKDLEFVPQFGERDWGLMDQTMVIAALKNFDGLQFDLPAVWDILRKSARTPVDPMRAPPRSVGIEERLVRARAKLIRRLPLDAYEELRVPEAYVPTVLVDIRSTEQRETFGSIDGALFVDRNELEWRFDPRSPERAIIVNRYDLRVIIIDHDGRASSLAAESLQDIGMLNATDVIGGFLAWEQARLPMRIPEQLSTSTGSGSTVINQSLTSTGTTSSRTRTATSGTSGSTLSSIGQNVHARDLSTSHEGQAL</sequence>
<proteinExistence type="predicted"/>
<organism evidence="3 4">
    <name type="scientific">Cylindrobasidium torrendii FP15055 ss-10</name>
    <dbReference type="NCBI Taxonomy" id="1314674"/>
    <lineage>
        <taxon>Eukaryota</taxon>
        <taxon>Fungi</taxon>
        <taxon>Dikarya</taxon>
        <taxon>Basidiomycota</taxon>
        <taxon>Agaricomycotina</taxon>
        <taxon>Agaricomycetes</taxon>
        <taxon>Agaricomycetidae</taxon>
        <taxon>Agaricales</taxon>
        <taxon>Marasmiineae</taxon>
        <taxon>Physalacriaceae</taxon>
        <taxon>Cylindrobasidium</taxon>
    </lineage>
</organism>
<dbReference type="STRING" id="1314674.A0A0D7B8L2"/>
<dbReference type="AlphaFoldDB" id="A0A0D7B8L2"/>
<dbReference type="PROSITE" id="PS50206">
    <property type="entry name" value="RHODANESE_3"/>
    <property type="match status" value="1"/>
</dbReference>
<dbReference type="Proteomes" id="UP000054007">
    <property type="component" value="Unassembled WGS sequence"/>
</dbReference>
<feature type="compositionally biased region" description="Low complexity" evidence="1">
    <location>
        <begin position="360"/>
        <end position="385"/>
    </location>
</feature>
<dbReference type="SMART" id="SM00450">
    <property type="entry name" value="RHOD"/>
    <property type="match status" value="1"/>
</dbReference>
<evidence type="ECO:0000259" key="2">
    <source>
        <dbReference type="PROSITE" id="PS50206"/>
    </source>
</evidence>
<name>A0A0D7B8L2_9AGAR</name>
<gene>
    <name evidence="3" type="ORF">CYLTODRAFT_397963</name>
</gene>
<dbReference type="Pfam" id="PF00581">
    <property type="entry name" value="Rhodanese"/>
    <property type="match status" value="1"/>
</dbReference>
<feature type="compositionally biased region" description="Basic and acidic residues" evidence="1">
    <location>
        <begin position="1"/>
        <end position="19"/>
    </location>
</feature>
<keyword evidence="4" id="KW-1185">Reference proteome</keyword>
<dbReference type="SUPFAM" id="SSF52821">
    <property type="entry name" value="Rhodanese/Cell cycle control phosphatase"/>
    <property type="match status" value="1"/>
</dbReference>
<feature type="region of interest" description="Disordered" evidence="1">
    <location>
        <begin position="345"/>
        <end position="404"/>
    </location>
</feature>
<feature type="domain" description="Rhodanese" evidence="2">
    <location>
        <begin position="244"/>
        <end position="342"/>
    </location>
</feature>
<feature type="region of interest" description="Disordered" evidence="1">
    <location>
        <begin position="1"/>
        <end position="37"/>
    </location>
</feature>
<dbReference type="InterPro" id="IPR036873">
    <property type="entry name" value="Rhodanese-like_dom_sf"/>
</dbReference>
<dbReference type="InterPro" id="IPR001763">
    <property type="entry name" value="Rhodanese-like_dom"/>
</dbReference>
<reference evidence="3 4" key="1">
    <citation type="journal article" date="2015" name="Fungal Genet. Biol.">
        <title>Evolution of novel wood decay mechanisms in Agaricales revealed by the genome sequences of Fistulina hepatica and Cylindrobasidium torrendii.</title>
        <authorList>
            <person name="Floudas D."/>
            <person name="Held B.W."/>
            <person name="Riley R."/>
            <person name="Nagy L.G."/>
            <person name="Koehler G."/>
            <person name="Ransdell A.S."/>
            <person name="Younus H."/>
            <person name="Chow J."/>
            <person name="Chiniquy J."/>
            <person name="Lipzen A."/>
            <person name="Tritt A."/>
            <person name="Sun H."/>
            <person name="Haridas S."/>
            <person name="LaButti K."/>
            <person name="Ohm R.A."/>
            <person name="Kues U."/>
            <person name="Blanchette R.A."/>
            <person name="Grigoriev I.V."/>
            <person name="Minto R.E."/>
            <person name="Hibbett D.S."/>
        </authorList>
    </citation>
    <scope>NUCLEOTIDE SEQUENCE [LARGE SCALE GENOMIC DNA]</scope>
    <source>
        <strain evidence="3 4">FP15055 ss-10</strain>
    </source>
</reference>
<evidence type="ECO:0000313" key="3">
    <source>
        <dbReference type="EMBL" id="KIY66898.1"/>
    </source>
</evidence>
<evidence type="ECO:0000313" key="4">
    <source>
        <dbReference type="Proteomes" id="UP000054007"/>
    </source>
</evidence>
<protein>
    <recommendedName>
        <fullName evidence="2">Rhodanese domain-containing protein</fullName>
    </recommendedName>
</protein>
<dbReference type="Gene3D" id="3.40.250.10">
    <property type="entry name" value="Rhodanese-like domain"/>
    <property type="match status" value="1"/>
</dbReference>